<dbReference type="AlphaFoldDB" id="A0A6V7T599"/>
<keyword evidence="3" id="KW-1185">Reference proteome</keyword>
<feature type="signal peptide" evidence="1">
    <location>
        <begin position="1"/>
        <end position="25"/>
    </location>
</feature>
<dbReference type="VEuPathDB" id="PlasmoDB:PVPCR_1004810"/>
<proteinExistence type="predicted"/>
<dbReference type="EMBL" id="LR865415">
    <property type="protein sequence ID" value="CAD2107781.1"/>
    <property type="molecule type" value="Genomic_DNA"/>
</dbReference>
<keyword evidence="1" id="KW-0732">Signal</keyword>
<evidence type="ECO:0000256" key="1">
    <source>
        <dbReference type="SAM" id="SignalP"/>
    </source>
</evidence>
<accession>A0A6V7T599</accession>
<sequence>MNKFYIQVVFFLLSIFICVNNKTLATVPTPKKKDNKTLATVLTPKEQNNKTLPTVVTPEEQNNKTLATVVTPKEQNNKIFDAVIPPEELKKRKRTYALTPEQHARIDAEKQTKEITKTKAKPKKTCYTPEEIYKQNKDLLCTNPNEIKNAENFMNEAVTQLEHHATNNHSYDVYDIRNGQLEKMILNIGGYLIENRDWYTEFNYLEAIDGHISSNRKLSIRKALKKNFRPDE</sequence>
<gene>
    <name evidence="2" type="ORF">PVPCR_1004810</name>
</gene>
<protein>
    <submittedName>
        <fullName evidence="2">Fam-a protein</fullName>
    </submittedName>
</protein>
<evidence type="ECO:0000313" key="2">
    <source>
        <dbReference type="EMBL" id="CAD2107781.1"/>
    </source>
</evidence>
<dbReference type="Proteomes" id="UP000515268">
    <property type="component" value="Chromosome PVPCR_10"/>
</dbReference>
<name>A0A6V7T599_PLAVN</name>
<evidence type="ECO:0000313" key="3">
    <source>
        <dbReference type="Proteomes" id="UP000515268"/>
    </source>
</evidence>
<organism evidence="2 3">
    <name type="scientific">Plasmodium vinckei petteri</name>
    <dbReference type="NCBI Taxonomy" id="138298"/>
    <lineage>
        <taxon>Eukaryota</taxon>
        <taxon>Sar</taxon>
        <taxon>Alveolata</taxon>
        <taxon>Apicomplexa</taxon>
        <taxon>Aconoidasida</taxon>
        <taxon>Haemosporida</taxon>
        <taxon>Plasmodiidae</taxon>
        <taxon>Plasmodium</taxon>
        <taxon>Plasmodium (Vinckeia)</taxon>
    </lineage>
</organism>
<reference evidence="2 3" key="1">
    <citation type="submission" date="2020-08" db="EMBL/GenBank/DDBJ databases">
        <authorList>
            <person name="Ramaprasad A."/>
        </authorList>
    </citation>
    <scope>NUCLEOTIDE SEQUENCE [LARGE SCALE GENOMIC DNA]</scope>
</reference>
<feature type="chain" id="PRO_5027898372" evidence="1">
    <location>
        <begin position="26"/>
        <end position="232"/>
    </location>
</feature>